<evidence type="ECO:0000313" key="19">
    <source>
        <dbReference type="Proteomes" id="UP000260841"/>
    </source>
</evidence>
<dbReference type="InterPro" id="IPR050950">
    <property type="entry name" value="HTH-type_LysR_regulators"/>
</dbReference>
<dbReference type="Proteomes" id="UP000260664">
    <property type="component" value="Unassembled WGS sequence"/>
</dbReference>
<dbReference type="PRINTS" id="PR00039">
    <property type="entry name" value="HTHLYSR"/>
</dbReference>
<evidence type="ECO:0000313" key="22">
    <source>
        <dbReference type="Proteomes" id="UP000266376"/>
    </source>
</evidence>
<feature type="domain" description="HTH lysR-type" evidence="5">
    <location>
        <begin position="1"/>
        <end position="57"/>
    </location>
</feature>
<dbReference type="SUPFAM" id="SSF53850">
    <property type="entry name" value="Periplasmic binding protein-like II"/>
    <property type="match status" value="1"/>
</dbReference>
<evidence type="ECO:0000313" key="21">
    <source>
        <dbReference type="Proteomes" id="UP000261208"/>
    </source>
</evidence>
<evidence type="ECO:0000256" key="3">
    <source>
        <dbReference type="ARBA" id="ARBA00023125"/>
    </source>
</evidence>
<dbReference type="Proteomes" id="UP000260841">
    <property type="component" value="Unassembled WGS sequence"/>
</dbReference>
<dbReference type="Proteomes" id="UP000261208">
    <property type="component" value="Unassembled WGS sequence"/>
</dbReference>
<organism evidence="6 18">
    <name type="scientific">Dorea formicigenerans</name>
    <dbReference type="NCBI Taxonomy" id="39486"/>
    <lineage>
        <taxon>Bacteria</taxon>
        <taxon>Bacillati</taxon>
        <taxon>Bacillota</taxon>
        <taxon>Clostridia</taxon>
        <taxon>Lachnospirales</taxon>
        <taxon>Lachnospiraceae</taxon>
        <taxon>Dorea</taxon>
    </lineage>
</organism>
<dbReference type="Pfam" id="PF03466">
    <property type="entry name" value="LysR_substrate"/>
    <property type="match status" value="1"/>
</dbReference>
<dbReference type="Proteomes" id="UP000283325">
    <property type="component" value="Unassembled WGS sequence"/>
</dbReference>
<dbReference type="Proteomes" id="UP000266376">
    <property type="component" value="Unassembled WGS sequence"/>
</dbReference>
<evidence type="ECO:0000313" key="12">
    <source>
        <dbReference type="EMBL" id="RGT10766.1"/>
    </source>
</evidence>
<dbReference type="EMBL" id="QRQQ01000016">
    <property type="protein sequence ID" value="RHN13575.1"/>
    <property type="molecule type" value="Genomic_DNA"/>
</dbReference>
<evidence type="ECO:0000313" key="24">
    <source>
        <dbReference type="Proteomes" id="UP000283630"/>
    </source>
</evidence>
<evidence type="ECO:0000313" key="27">
    <source>
        <dbReference type="Proteomes" id="UP000285652"/>
    </source>
</evidence>
<dbReference type="EMBL" id="QSHK01000002">
    <property type="protein sequence ID" value="RHC09755.1"/>
    <property type="molecule type" value="Genomic_DNA"/>
</dbReference>
<evidence type="ECO:0000313" key="16">
    <source>
        <dbReference type="EMBL" id="RHL87232.1"/>
    </source>
</evidence>
<dbReference type="EMBL" id="QSAJ01000050">
    <property type="protein sequence ID" value="RGW48972.1"/>
    <property type="molecule type" value="Genomic_DNA"/>
</dbReference>
<evidence type="ECO:0000313" key="18">
    <source>
        <dbReference type="Proteomes" id="UP000260664"/>
    </source>
</evidence>
<dbReference type="Proteomes" id="UP000285666">
    <property type="component" value="Unassembled WGS sequence"/>
</dbReference>
<dbReference type="EMBL" id="QSVB01000006">
    <property type="protein sequence ID" value="RGN91578.1"/>
    <property type="molecule type" value="Genomic_DNA"/>
</dbReference>
<dbReference type="CDD" id="cd05466">
    <property type="entry name" value="PBP2_LTTR_substrate"/>
    <property type="match status" value="1"/>
</dbReference>
<dbReference type="InterPro" id="IPR036390">
    <property type="entry name" value="WH_DNA-bd_sf"/>
</dbReference>
<evidence type="ECO:0000313" key="14">
    <source>
        <dbReference type="EMBL" id="RHC09755.1"/>
    </source>
</evidence>
<reference evidence="18 19" key="1">
    <citation type="submission" date="2018-08" db="EMBL/GenBank/DDBJ databases">
        <title>A genome reference for cultivated species of the human gut microbiota.</title>
        <authorList>
            <person name="Zou Y."/>
            <person name="Xue W."/>
            <person name="Luo G."/>
        </authorList>
    </citation>
    <scope>NUCLEOTIDE SEQUENCE [LARGE SCALE GENOMIC DNA]</scope>
    <source>
        <strain evidence="13 22">AF12-11</strain>
        <strain evidence="12 24">AF19-4AC</strain>
        <strain evidence="11 29">AF21-25</strain>
        <strain evidence="10 25">AF25-11</strain>
        <strain evidence="17 27">AF31-13BH</strain>
        <strain evidence="16 23">AF36-1BH</strain>
        <strain evidence="15 28">AM23-7AC</strain>
        <strain evidence="14 26">AM37-5</strain>
        <strain evidence="9 20">OM02-12</strain>
        <strain evidence="8 19">OM03-2</strain>
        <strain evidence="7 21">TF11-11</strain>
        <strain evidence="6 18">TM09-19AC</strain>
    </source>
</reference>
<evidence type="ECO:0000313" key="6">
    <source>
        <dbReference type="EMBL" id="RGI85759.1"/>
    </source>
</evidence>
<evidence type="ECO:0000313" key="23">
    <source>
        <dbReference type="Proteomes" id="UP000283325"/>
    </source>
</evidence>
<dbReference type="InterPro" id="IPR000847">
    <property type="entry name" value="LysR_HTH_N"/>
</dbReference>
<dbReference type="PANTHER" id="PTHR30419">
    <property type="entry name" value="HTH-TYPE TRANSCRIPTIONAL REGULATOR YBHD"/>
    <property type="match status" value="1"/>
</dbReference>
<dbReference type="PANTHER" id="PTHR30419:SF28">
    <property type="entry name" value="HTH-TYPE TRANSCRIPTIONAL REGULATOR BSDA"/>
    <property type="match status" value="1"/>
</dbReference>
<dbReference type="Proteomes" id="UP000285652">
    <property type="component" value="Unassembled WGS sequence"/>
</dbReference>
<dbReference type="Gene3D" id="3.40.190.290">
    <property type="match status" value="1"/>
</dbReference>
<evidence type="ECO:0000313" key="7">
    <source>
        <dbReference type="EMBL" id="RGK48721.1"/>
    </source>
</evidence>
<evidence type="ECO:0000313" key="26">
    <source>
        <dbReference type="Proteomes" id="UP000284742"/>
    </source>
</evidence>
<name>A0A3E4F8K2_9FIRM</name>
<dbReference type="EMBL" id="QRHN01000020">
    <property type="protein sequence ID" value="RHF76662.1"/>
    <property type="molecule type" value="Genomic_DNA"/>
</dbReference>
<dbReference type="EMBL" id="QRWH01000003">
    <property type="protein sequence ID" value="RGT10766.1"/>
    <property type="molecule type" value="Genomic_DNA"/>
</dbReference>
<gene>
    <name evidence="15" type="ORF">DW658_12890</name>
    <name evidence="14" type="ORF">DW860_05365</name>
    <name evidence="13" type="ORF">DWV67_14390</name>
    <name evidence="12" type="ORF">DWX53_04945</name>
    <name evidence="11" type="ORF">DWX78_12040</name>
    <name evidence="10" type="ORF">DWY33_06320</name>
    <name evidence="17" type="ORF">DWZ24_14360</name>
    <name evidence="16" type="ORF">DWZ98_10265</name>
    <name evidence="9" type="ORF">DXB12_07820</name>
    <name evidence="8" type="ORF">DXB36_07560</name>
    <name evidence="7" type="ORF">DXD10_07190</name>
    <name evidence="6" type="ORF">DXD84_03410</name>
</gene>
<dbReference type="Proteomes" id="UP000283630">
    <property type="component" value="Unassembled WGS sequence"/>
</dbReference>
<dbReference type="Proteomes" id="UP000261055">
    <property type="component" value="Unassembled WGS sequence"/>
</dbReference>
<dbReference type="EMBL" id="QRVU01000068">
    <property type="protein sequence ID" value="RGS68944.1"/>
    <property type="molecule type" value="Genomic_DNA"/>
</dbReference>
<protein>
    <submittedName>
        <fullName evidence="6">LysR family transcriptional regulator</fullName>
    </submittedName>
</protein>
<evidence type="ECO:0000313" key="20">
    <source>
        <dbReference type="Proteomes" id="UP000261055"/>
    </source>
</evidence>
<dbReference type="RefSeq" id="WP_117494460.1">
    <property type="nucleotide sequence ID" value="NZ_JAAIOE010000005.1"/>
</dbReference>
<dbReference type="SUPFAM" id="SSF46785">
    <property type="entry name" value="Winged helix' DNA-binding domain"/>
    <property type="match status" value="1"/>
</dbReference>
<keyword evidence="4" id="KW-0804">Transcription</keyword>
<keyword evidence="2" id="KW-0805">Transcription regulation</keyword>
<proteinExistence type="inferred from homology"/>
<dbReference type="Proteomes" id="UP000283652">
    <property type="component" value="Unassembled WGS sequence"/>
</dbReference>
<dbReference type="EMBL" id="QSQQ01000007">
    <property type="protein sequence ID" value="RGK48721.1"/>
    <property type="molecule type" value="Genomic_DNA"/>
</dbReference>
<evidence type="ECO:0000313" key="13">
    <source>
        <dbReference type="EMBL" id="RGW48972.1"/>
    </source>
</evidence>
<evidence type="ECO:0000313" key="25">
    <source>
        <dbReference type="Proteomes" id="UP000283652"/>
    </source>
</evidence>
<evidence type="ECO:0000313" key="15">
    <source>
        <dbReference type="EMBL" id="RHF76662.1"/>
    </source>
</evidence>
<keyword evidence="20" id="KW-1185">Reference proteome</keyword>
<evidence type="ECO:0000313" key="10">
    <source>
        <dbReference type="EMBL" id="RGR59424.1"/>
    </source>
</evidence>
<dbReference type="GO" id="GO:0003700">
    <property type="term" value="F:DNA-binding transcription factor activity"/>
    <property type="evidence" value="ECO:0007669"/>
    <property type="project" value="InterPro"/>
</dbReference>
<evidence type="ECO:0000259" key="5">
    <source>
        <dbReference type="PROSITE" id="PS50931"/>
    </source>
</evidence>
<evidence type="ECO:0000313" key="9">
    <source>
        <dbReference type="EMBL" id="RGO51220.1"/>
    </source>
</evidence>
<evidence type="ECO:0000313" key="8">
    <source>
        <dbReference type="EMBL" id="RGN91578.1"/>
    </source>
</evidence>
<evidence type="ECO:0000313" key="28">
    <source>
        <dbReference type="Proteomes" id="UP000285666"/>
    </source>
</evidence>
<dbReference type="InterPro" id="IPR036388">
    <property type="entry name" value="WH-like_DNA-bd_sf"/>
</dbReference>
<dbReference type="GO" id="GO:0005829">
    <property type="term" value="C:cytosol"/>
    <property type="evidence" value="ECO:0007669"/>
    <property type="project" value="TreeGrafter"/>
</dbReference>
<evidence type="ECO:0000313" key="11">
    <source>
        <dbReference type="EMBL" id="RGS68944.1"/>
    </source>
</evidence>
<evidence type="ECO:0000256" key="4">
    <source>
        <dbReference type="ARBA" id="ARBA00023163"/>
    </source>
</evidence>
<dbReference type="Pfam" id="PF00126">
    <property type="entry name" value="HTH_1"/>
    <property type="match status" value="1"/>
</dbReference>
<dbReference type="PROSITE" id="PS50931">
    <property type="entry name" value="HTH_LYSR"/>
    <property type="match status" value="1"/>
</dbReference>
<evidence type="ECO:0000256" key="2">
    <source>
        <dbReference type="ARBA" id="ARBA00023015"/>
    </source>
</evidence>
<dbReference type="EMBL" id="QSOI01000003">
    <property type="protein sequence ID" value="RGI85759.1"/>
    <property type="molecule type" value="Genomic_DNA"/>
</dbReference>
<comment type="caution">
    <text evidence="6">The sequence shown here is derived from an EMBL/GenBank/DDBJ whole genome shotgun (WGS) entry which is preliminary data.</text>
</comment>
<comment type="similarity">
    <text evidence="1">Belongs to the LysR transcriptional regulatory family.</text>
</comment>
<sequence length="312" mass="35377">MFQGMKYVYEVYKEKSFSKAAASLFISQPSLSANVKRIENRIGSPIFDRSTKPLQLTEVGEHYIQAIEKIMDIENNLENFIRDLGDLKTGTLNIGGSNFFSSWVLPSLIADFSQKFPNIQISLVEESSANLSLLLQAGKLDLMIDNCILDEQIFDHYVYQKEYLLLAVPKSYSVNTRLQEYQIPIETIHDGSFLSPEVLSVPLNSFANEPFIILRSDNDTGKRALTICQENNFTPHTIFRLDQQMTAYNIACSGMGITFIGDLLLASAPATSELIFYKLPGKNCNRNVSFYWKKGRYISRAMEEFLKIALPQ</sequence>
<keyword evidence="3" id="KW-0238">DNA-binding</keyword>
<dbReference type="AlphaFoldDB" id="A0A3E4F8K2"/>
<dbReference type="Proteomes" id="UP000285981">
    <property type="component" value="Unassembled WGS sequence"/>
</dbReference>
<dbReference type="Proteomes" id="UP000284742">
    <property type="component" value="Unassembled WGS sequence"/>
</dbReference>
<evidence type="ECO:0000313" key="17">
    <source>
        <dbReference type="EMBL" id="RHN13575.1"/>
    </source>
</evidence>
<evidence type="ECO:0000313" key="29">
    <source>
        <dbReference type="Proteomes" id="UP000285981"/>
    </source>
</evidence>
<dbReference type="GO" id="GO:0003677">
    <property type="term" value="F:DNA binding"/>
    <property type="evidence" value="ECO:0007669"/>
    <property type="project" value="UniProtKB-KW"/>
</dbReference>
<dbReference type="EMBL" id="QRUK01000008">
    <property type="protein sequence ID" value="RGR59424.1"/>
    <property type="molecule type" value="Genomic_DNA"/>
</dbReference>
<dbReference type="EMBL" id="QSVQ01000007">
    <property type="protein sequence ID" value="RGO51220.1"/>
    <property type="molecule type" value="Genomic_DNA"/>
</dbReference>
<accession>A0A3E4F8K2</accession>
<dbReference type="InterPro" id="IPR005119">
    <property type="entry name" value="LysR_subst-bd"/>
</dbReference>
<evidence type="ECO:0000256" key="1">
    <source>
        <dbReference type="ARBA" id="ARBA00009437"/>
    </source>
</evidence>
<dbReference type="Gene3D" id="1.10.10.10">
    <property type="entry name" value="Winged helix-like DNA-binding domain superfamily/Winged helix DNA-binding domain"/>
    <property type="match status" value="1"/>
</dbReference>
<dbReference type="EMBL" id="QRPD01000008">
    <property type="protein sequence ID" value="RHL87232.1"/>
    <property type="molecule type" value="Genomic_DNA"/>
</dbReference>